<name>A0A931FWD6_9ACTN</name>
<protein>
    <recommendedName>
        <fullName evidence="4">Lipoprotein</fullName>
    </recommendedName>
</protein>
<keyword evidence="1" id="KW-0732">Signal</keyword>
<sequence length="144" mass="14290">MPRRRAALTTALAACLLASAGCEIEVAPGSLPVPVSIAPAPSASAGQPAYVCSAVHAVLTSGAVRLAEYATGDGADARAGMQKTFADMAGQITTAGEQSADPAQRAAVDAIAGDLTRASQSGDPEAFLNGEFTAIGQKLDGTCN</sequence>
<comment type="caution">
    <text evidence="2">The sequence shown here is derived from an EMBL/GenBank/DDBJ whole genome shotgun (WGS) entry which is preliminary data.</text>
</comment>
<evidence type="ECO:0008006" key="4">
    <source>
        <dbReference type="Google" id="ProtNLM"/>
    </source>
</evidence>
<keyword evidence="3" id="KW-1185">Reference proteome</keyword>
<gene>
    <name evidence="2" type="ORF">I4J89_07165</name>
</gene>
<evidence type="ECO:0000313" key="2">
    <source>
        <dbReference type="EMBL" id="MBG0561240.1"/>
    </source>
</evidence>
<dbReference type="PROSITE" id="PS51257">
    <property type="entry name" value="PROKAR_LIPOPROTEIN"/>
    <property type="match status" value="1"/>
</dbReference>
<evidence type="ECO:0000256" key="1">
    <source>
        <dbReference type="SAM" id="SignalP"/>
    </source>
</evidence>
<dbReference type="AlphaFoldDB" id="A0A931FWD6"/>
<organism evidence="2 3">
    <name type="scientific">Actinoplanes aureus</name>
    <dbReference type="NCBI Taxonomy" id="2792083"/>
    <lineage>
        <taxon>Bacteria</taxon>
        <taxon>Bacillati</taxon>
        <taxon>Actinomycetota</taxon>
        <taxon>Actinomycetes</taxon>
        <taxon>Micromonosporales</taxon>
        <taxon>Micromonosporaceae</taxon>
        <taxon>Actinoplanes</taxon>
    </lineage>
</organism>
<accession>A0A931FWD6</accession>
<evidence type="ECO:0000313" key="3">
    <source>
        <dbReference type="Proteomes" id="UP000598146"/>
    </source>
</evidence>
<feature type="signal peptide" evidence="1">
    <location>
        <begin position="1"/>
        <end position="20"/>
    </location>
</feature>
<proteinExistence type="predicted"/>
<dbReference type="EMBL" id="JADQTO010000003">
    <property type="protein sequence ID" value="MBG0561240.1"/>
    <property type="molecule type" value="Genomic_DNA"/>
</dbReference>
<feature type="chain" id="PRO_5039433406" description="Lipoprotein" evidence="1">
    <location>
        <begin position="21"/>
        <end position="144"/>
    </location>
</feature>
<reference evidence="2" key="1">
    <citation type="submission" date="2020-11" db="EMBL/GenBank/DDBJ databases">
        <title>Isolation and identification of active actinomycetes.</title>
        <authorList>
            <person name="Sun X."/>
        </authorList>
    </citation>
    <scope>NUCLEOTIDE SEQUENCE</scope>
    <source>
        <strain evidence="2">NEAU-A11</strain>
    </source>
</reference>
<dbReference type="RefSeq" id="WP_196413042.1">
    <property type="nucleotide sequence ID" value="NZ_JADQTO010000003.1"/>
</dbReference>
<dbReference type="Proteomes" id="UP000598146">
    <property type="component" value="Unassembled WGS sequence"/>
</dbReference>